<protein>
    <submittedName>
        <fullName evidence="2">Lytic transglycosylase</fullName>
    </submittedName>
</protein>
<proteinExistence type="predicted"/>
<accession>A0A3N4MWF3</accession>
<dbReference type="SUPFAM" id="SSF53955">
    <property type="entry name" value="Lysozyme-like"/>
    <property type="match status" value="1"/>
</dbReference>
<dbReference type="InterPro" id="IPR023346">
    <property type="entry name" value="Lysozyme-like_dom_sf"/>
</dbReference>
<keyword evidence="3" id="KW-1185">Reference proteome</keyword>
<dbReference type="InterPro" id="IPR008258">
    <property type="entry name" value="Transglycosylase_SLT_dom_1"/>
</dbReference>
<dbReference type="CDD" id="cd13400">
    <property type="entry name" value="LT_IagB-like"/>
    <property type="match status" value="1"/>
</dbReference>
<evidence type="ECO:0000313" key="3">
    <source>
        <dbReference type="Proteomes" id="UP000272412"/>
    </source>
</evidence>
<feature type="domain" description="Transglycosylase SLT" evidence="1">
    <location>
        <begin position="27"/>
        <end position="134"/>
    </location>
</feature>
<dbReference type="Gene3D" id="1.10.530.10">
    <property type="match status" value="1"/>
</dbReference>
<dbReference type="Proteomes" id="UP000272412">
    <property type="component" value="Unassembled WGS sequence"/>
</dbReference>
<dbReference type="AlphaFoldDB" id="A0A3N4MWF3"/>
<evidence type="ECO:0000259" key="1">
    <source>
        <dbReference type="Pfam" id="PF01464"/>
    </source>
</evidence>
<dbReference type="Pfam" id="PF01464">
    <property type="entry name" value="SLT"/>
    <property type="match status" value="1"/>
</dbReference>
<sequence>MRLRILFLRIVLPVTVLLISGQVHAHCYREAGQRYRIDPTLLRAIAYTESSLNPDVESHTSDIGLMGINRSWLSILKTKFGLNEADVWNPCTNIHIGAWILANNYRQFGKNWNAVGAYNAACKKLKGYECQKARTAYSNKVYRNWERLKNQPF</sequence>
<dbReference type="OrthoDB" id="8565485at2"/>
<dbReference type="EMBL" id="RPFL01000021">
    <property type="protein sequence ID" value="RPD86117.1"/>
    <property type="molecule type" value="Genomic_DNA"/>
</dbReference>
<name>A0A3N4MWF3_9NEIS</name>
<reference evidence="2 3" key="1">
    <citation type="submission" date="2018-11" db="EMBL/GenBank/DDBJ databases">
        <title>Neisseria weixii sp. nov. isolated from the rectal contents of plateau pika (Ochotona cruzoniae).</title>
        <authorList>
            <person name="Zhang G."/>
        </authorList>
    </citation>
    <scope>NUCLEOTIDE SEQUENCE [LARGE SCALE GENOMIC DNA]</scope>
    <source>
        <strain evidence="2 3">10009</strain>
    </source>
</reference>
<organism evidence="2 3">
    <name type="scientific">Neisseria weixii</name>
    <dbReference type="NCBI Taxonomy" id="1853276"/>
    <lineage>
        <taxon>Bacteria</taxon>
        <taxon>Pseudomonadati</taxon>
        <taxon>Pseudomonadota</taxon>
        <taxon>Betaproteobacteria</taxon>
        <taxon>Neisseriales</taxon>
        <taxon>Neisseriaceae</taxon>
        <taxon>Neisseria</taxon>
    </lineage>
</organism>
<comment type="caution">
    <text evidence="2">The sequence shown here is derived from an EMBL/GenBank/DDBJ whole genome shotgun (WGS) entry which is preliminary data.</text>
</comment>
<gene>
    <name evidence="2" type="ORF">EGK74_08460</name>
</gene>
<evidence type="ECO:0000313" key="2">
    <source>
        <dbReference type="EMBL" id="RPD86117.1"/>
    </source>
</evidence>